<evidence type="ECO:0000313" key="2">
    <source>
        <dbReference type="Proteomes" id="UP000054321"/>
    </source>
</evidence>
<name>A0A0C3C2W9_OIDMZ</name>
<dbReference type="GO" id="GO:0009116">
    <property type="term" value="P:nucleoside metabolic process"/>
    <property type="evidence" value="ECO:0007669"/>
    <property type="project" value="InterPro"/>
</dbReference>
<gene>
    <name evidence="1" type="ORF">OIDMADRAFT_36016</name>
</gene>
<reference evidence="1 2" key="1">
    <citation type="submission" date="2014-04" db="EMBL/GenBank/DDBJ databases">
        <authorList>
            <consortium name="DOE Joint Genome Institute"/>
            <person name="Kuo A."/>
            <person name="Martino E."/>
            <person name="Perotto S."/>
            <person name="Kohler A."/>
            <person name="Nagy L.G."/>
            <person name="Floudas D."/>
            <person name="Copeland A."/>
            <person name="Barry K.W."/>
            <person name="Cichocki N."/>
            <person name="Veneault-Fourrey C."/>
            <person name="LaButti K."/>
            <person name="Lindquist E.A."/>
            <person name="Lipzen A."/>
            <person name="Lundell T."/>
            <person name="Morin E."/>
            <person name="Murat C."/>
            <person name="Sun H."/>
            <person name="Tunlid A."/>
            <person name="Henrissat B."/>
            <person name="Grigoriev I.V."/>
            <person name="Hibbett D.S."/>
            <person name="Martin F."/>
            <person name="Nordberg H.P."/>
            <person name="Cantor M.N."/>
            <person name="Hua S.X."/>
        </authorList>
    </citation>
    <scope>NUCLEOTIDE SEQUENCE [LARGE SCALE GENOMIC DNA]</scope>
    <source>
        <strain evidence="1 2">Zn</strain>
    </source>
</reference>
<reference evidence="2" key="2">
    <citation type="submission" date="2015-01" db="EMBL/GenBank/DDBJ databases">
        <title>Evolutionary Origins and Diversification of the Mycorrhizal Mutualists.</title>
        <authorList>
            <consortium name="DOE Joint Genome Institute"/>
            <consortium name="Mycorrhizal Genomics Consortium"/>
            <person name="Kohler A."/>
            <person name="Kuo A."/>
            <person name="Nagy L.G."/>
            <person name="Floudas D."/>
            <person name="Copeland A."/>
            <person name="Barry K.W."/>
            <person name="Cichocki N."/>
            <person name="Veneault-Fourrey C."/>
            <person name="LaButti K."/>
            <person name="Lindquist E.A."/>
            <person name="Lipzen A."/>
            <person name="Lundell T."/>
            <person name="Morin E."/>
            <person name="Murat C."/>
            <person name="Riley R."/>
            <person name="Ohm R."/>
            <person name="Sun H."/>
            <person name="Tunlid A."/>
            <person name="Henrissat B."/>
            <person name="Grigoriev I.V."/>
            <person name="Hibbett D.S."/>
            <person name="Martin F."/>
        </authorList>
    </citation>
    <scope>NUCLEOTIDE SEQUENCE [LARGE SCALE GENOMIC DNA]</scope>
    <source>
        <strain evidence="2">Zn</strain>
    </source>
</reference>
<dbReference type="InterPro" id="IPR053137">
    <property type="entry name" value="NLR-like"/>
</dbReference>
<evidence type="ECO:0000313" key="1">
    <source>
        <dbReference type="EMBL" id="KIM93228.1"/>
    </source>
</evidence>
<dbReference type="InParanoid" id="A0A0C3C2W9"/>
<dbReference type="HOGENOM" id="CLU_1816359_0_0_1"/>
<keyword evidence="2" id="KW-1185">Reference proteome</keyword>
<proteinExistence type="predicted"/>
<dbReference type="EMBL" id="KN832898">
    <property type="protein sequence ID" value="KIM93228.1"/>
    <property type="molecule type" value="Genomic_DNA"/>
</dbReference>
<sequence length="142" mass="15603">MLHSFPNVRIGLMVRIGGGAPSQQHNIRLGDIVVSAPCNGIGGVFQYDFGKTIQDQSFRHTRYLNQPPTALRTAMSGLKALYESEGHQLDEAINSILEKKPGCGRGINDRTQEATSCTKAESYTLQMTQQAVQCSVEMIHHT</sequence>
<protein>
    <recommendedName>
        <fullName evidence="3">Nucleoside phosphorylase domain-containing protein</fullName>
    </recommendedName>
</protein>
<accession>A0A0C3C2W9</accession>
<dbReference type="Proteomes" id="UP000054321">
    <property type="component" value="Unassembled WGS sequence"/>
</dbReference>
<dbReference type="GO" id="GO:0003824">
    <property type="term" value="F:catalytic activity"/>
    <property type="evidence" value="ECO:0007669"/>
    <property type="project" value="InterPro"/>
</dbReference>
<dbReference type="Gene3D" id="3.40.50.1580">
    <property type="entry name" value="Nucleoside phosphorylase domain"/>
    <property type="match status" value="1"/>
</dbReference>
<organism evidence="1 2">
    <name type="scientific">Oidiodendron maius (strain Zn)</name>
    <dbReference type="NCBI Taxonomy" id="913774"/>
    <lineage>
        <taxon>Eukaryota</taxon>
        <taxon>Fungi</taxon>
        <taxon>Dikarya</taxon>
        <taxon>Ascomycota</taxon>
        <taxon>Pezizomycotina</taxon>
        <taxon>Leotiomycetes</taxon>
        <taxon>Leotiomycetes incertae sedis</taxon>
        <taxon>Myxotrichaceae</taxon>
        <taxon>Oidiodendron</taxon>
    </lineage>
</organism>
<dbReference type="PANTHER" id="PTHR46082">
    <property type="entry name" value="ATP/GTP-BINDING PROTEIN-RELATED"/>
    <property type="match status" value="1"/>
</dbReference>
<dbReference type="InterPro" id="IPR035994">
    <property type="entry name" value="Nucleoside_phosphorylase_sf"/>
</dbReference>
<dbReference type="STRING" id="913774.A0A0C3C2W9"/>
<evidence type="ECO:0008006" key="3">
    <source>
        <dbReference type="Google" id="ProtNLM"/>
    </source>
</evidence>
<dbReference type="PANTHER" id="PTHR46082:SF11">
    <property type="entry name" value="AAA+ ATPASE DOMAIN-CONTAINING PROTEIN-RELATED"/>
    <property type="match status" value="1"/>
</dbReference>
<dbReference type="AlphaFoldDB" id="A0A0C3C2W9"/>
<dbReference type="OrthoDB" id="1577640at2759"/>